<evidence type="ECO:0000256" key="2">
    <source>
        <dbReference type="SAM" id="MobiDB-lite"/>
    </source>
</evidence>
<dbReference type="InterPro" id="IPR024134">
    <property type="entry name" value="SOD_Cu/Zn_/chaperone"/>
</dbReference>
<dbReference type="SUPFAM" id="SSF49329">
    <property type="entry name" value="Cu,Zn superoxide dismutase-like"/>
    <property type="match status" value="1"/>
</dbReference>
<evidence type="ECO:0000313" key="5">
    <source>
        <dbReference type="Proteomes" id="UP001652431"/>
    </source>
</evidence>
<name>A0ABT2RQ94_9FIRM</name>
<evidence type="ECO:0000259" key="3">
    <source>
        <dbReference type="Pfam" id="PF00080"/>
    </source>
</evidence>
<gene>
    <name evidence="4" type="ORF">OCV99_13555</name>
</gene>
<sequence>MQNNLSLTSDAYASIKGSSAYPNIQGEVHFYGVHGGTIVTVHITGLPENSSGNFYGFHIHEGRSCTGNTADPFKDAGGHYNPEKKPHPYHVGDMPVLMGNKGMVWCEFYTDRFFPEDIIGRTVIIHDMPDDFRSQPSGDSGTKIGCGVIK</sequence>
<keyword evidence="5" id="KW-1185">Reference proteome</keyword>
<protein>
    <submittedName>
        <fullName evidence="4">Superoxide dismutase family protein</fullName>
    </submittedName>
</protein>
<dbReference type="Gene3D" id="2.60.40.200">
    <property type="entry name" value="Superoxide dismutase, copper/zinc binding domain"/>
    <property type="match status" value="1"/>
</dbReference>
<comment type="caution">
    <text evidence="4">The sequence shown here is derived from an EMBL/GenBank/DDBJ whole genome shotgun (WGS) entry which is preliminary data.</text>
</comment>
<feature type="domain" description="Superoxide dismutase copper/zinc binding" evidence="3">
    <location>
        <begin position="24"/>
        <end position="149"/>
    </location>
</feature>
<feature type="region of interest" description="Disordered" evidence="2">
    <location>
        <begin position="130"/>
        <end position="150"/>
    </location>
</feature>
<organism evidence="4 5">
    <name type="scientific">Dorea acetigenes</name>
    <dbReference type="NCBI Taxonomy" id="2981787"/>
    <lineage>
        <taxon>Bacteria</taxon>
        <taxon>Bacillati</taxon>
        <taxon>Bacillota</taxon>
        <taxon>Clostridia</taxon>
        <taxon>Lachnospirales</taxon>
        <taxon>Lachnospiraceae</taxon>
        <taxon>Dorea</taxon>
    </lineage>
</organism>
<dbReference type="PANTHER" id="PTHR10003">
    <property type="entry name" value="SUPEROXIDE DISMUTASE CU-ZN -RELATED"/>
    <property type="match status" value="1"/>
</dbReference>
<dbReference type="RefSeq" id="WP_158371276.1">
    <property type="nucleotide sequence ID" value="NZ_JAOQJU010000021.1"/>
</dbReference>
<comment type="similarity">
    <text evidence="1">Belongs to the Cu-Zn superoxide dismutase family.</text>
</comment>
<dbReference type="Proteomes" id="UP001652431">
    <property type="component" value="Unassembled WGS sequence"/>
</dbReference>
<evidence type="ECO:0000313" key="4">
    <source>
        <dbReference type="EMBL" id="MCU6687545.1"/>
    </source>
</evidence>
<dbReference type="Pfam" id="PF00080">
    <property type="entry name" value="Sod_Cu"/>
    <property type="match status" value="1"/>
</dbReference>
<evidence type="ECO:0000256" key="1">
    <source>
        <dbReference type="ARBA" id="ARBA00010457"/>
    </source>
</evidence>
<dbReference type="InterPro" id="IPR036423">
    <property type="entry name" value="SOD-like_Cu/Zn_dom_sf"/>
</dbReference>
<reference evidence="4 5" key="1">
    <citation type="journal article" date="2021" name="ISME Commun">
        <title>Automated analysis of genomic sequences facilitates high-throughput and comprehensive description of bacteria.</title>
        <authorList>
            <person name="Hitch T.C.A."/>
        </authorList>
    </citation>
    <scope>NUCLEOTIDE SEQUENCE [LARGE SCALE GENOMIC DNA]</scope>
    <source>
        <strain evidence="4 5">Sanger_03</strain>
    </source>
</reference>
<accession>A0ABT2RQ94</accession>
<dbReference type="InterPro" id="IPR001424">
    <property type="entry name" value="SOD_Cu_Zn_dom"/>
</dbReference>
<proteinExistence type="inferred from homology"/>
<dbReference type="EMBL" id="JAOQJU010000021">
    <property type="protein sequence ID" value="MCU6687545.1"/>
    <property type="molecule type" value="Genomic_DNA"/>
</dbReference>